<dbReference type="InterPro" id="IPR008331">
    <property type="entry name" value="Ferritin_DPS_dom"/>
</dbReference>
<sequence>MNTDTMTVSAVLNQQIANWNVLHTKLHNYHWYVKGPQFFTLHAKFEELYTEAATHIDVLAERLLAVGGSPVATLLESLRLSSVKEATGEETAEQMTTSIASDFAQLALELRQGIKIAESFDDEDTADLLLGIKTGLEKHAWMLNAFAGH</sequence>
<evidence type="ECO:0000256" key="1">
    <source>
        <dbReference type="ARBA" id="ARBA00009497"/>
    </source>
</evidence>
<dbReference type="Proteomes" id="UP000297900">
    <property type="component" value="Unassembled WGS sequence"/>
</dbReference>
<evidence type="ECO:0000313" key="4">
    <source>
        <dbReference type="EMBL" id="TFE24545.1"/>
    </source>
</evidence>
<organism evidence="4 5">
    <name type="scientific">Cohnella luojiensis</name>
    <dbReference type="NCBI Taxonomy" id="652876"/>
    <lineage>
        <taxon>Bacteria</taxon>
        <taxon>Bacillati</taxon>
        <taxon>Bacillota</taxon>
        <taxon>Bacilli</taxon>
        <taxon>Bacillales</taxon>
        <taxon>Paenibacillaceae</taxon>
        <taxon>Cohnella</taxon>
    </lineage>
</organism>
<reference evidence="4 5" key="1">
    <citation type="submission" date="2019-03" db="EMBL/GenBank/DDBJ databases">
        <title>Cohnella endophytica sp. nov., a novel endophytic bacterium isolated from bark of Sonneratia apetala.</title>
        <authorList>
            <person name="Tuo L."/>
        </authorList>
    </citation>
    <scope>NUCLEOTIDE SEQUENCE [LARGE SCALE GENOMIC DNA]</scope>
    <source>
        <strain evidence="4 5">CCTCC AB 208254</strain>
    </source>
</reference>
<evidence type="ECO:0000256" key="2">
    <source>
        <dbReference type="RuleBase" id="RU003875"/>
    </source>
</evidence>
<comment type="caution">
    <text evidence="4">The sequence shown here is derived from an EMBL/GenBank/DDBJ whole genome shotgun (WGS) entry which is preliminary data.</text>
</comment>
<dbReference type="InterPro" id="IPR002177">
    <property type="entry name" value="DPS_DNA-bd"/>
</dbReference>
<evidence type="ECO:0000313" key="5">
    <source>
        <dbReference type="Proteomes" id="UP000297900"/>
    </source>
</evidence>
<evidence type="ECO:0000259" key="3">
    <source>
        <dbReference type="Pfam" id="PF00210"/>
    </source>
</evidence>
<keyword evidence="5" id="KW-1185">Reference proteome</keyword>
<dbReference type="PANTHER" id="PTHR42932">
    <property type="entry name" value="GENERAL STRESS PROTEIN 20U"/>
    <property type="match status" value="1"/>
</dbReference>
<dbReference type="EMBL" id="SOMN01000025">
    <property type="protein sequence ID" value="TFE24545.1"/>
    <property type="molecule type" value="Genomic_DNA"/>
</dbReference>
<gene>
    <name evidence="4" type="ORF">E2980_15980</name>
</gene>
<dbReference type="RefSeq" id="WP_135153187.1">
    <property type="nucleotide sequence ID" value="NZ_SOMN01000025.1"/>
</dbReference>
<dbReference type="GO" id="GO:0016722">
    <property type="term" value="F:oxidoreductase activity, acting on metal ions"/>
    <property type="evidence" value="ECO:0007669"/>
    <property type="project" value="InterPro"/>
</dbReference>
<dbReference type="PIRSF" id="PIRSF005900">
    <property type="entry name" value="Dps"/>
    <property type="match status" value="1"/>
</dbReference>
<dbReference type="InterPro" id="IPR012347">
    <property type="entry name" value="Ferritin-like"/>
</dbReference>
<proteinExistence type="inferred from homology"/>
<comment type="similarity">
    <text evidence="1 2">Belongs to the Dps family.</text>
</comment>
<dbReference type="PRINTS" id="PR01346">
    <property type="entry name" value="HELNAPAPROT"/>
</dbReference>
<dbReference type="InterPro" id="IPR023188">
    <property type="entry name" value="DPS_DNA-bd_CS"/>
</dbReference>
<dbReference type="InterPro" id="IPR009078">
    <property type="entry name" value="Ferritin-like_SF"/>
</dbReference>
<feature type="domain" description="Ferritin/DPS" evidence="3">
    <location>
        <begin position="11"/>
        <end position="147"/>
    </location>
</feature>
<dbReference type="Pfam" id="PF00210">
    <property type="entry name" value="Ferritin"/>
    <property type="match status" value="1"/>
</dbReference>
<protein>
    <submittedName>
        <fullName evidence="4">DNA starvation/stationary phase protection protein</fullName>
    </submittedName>
</protein>
<dbReference type="OrthoDB" id="9797023at2"/>
<name>A0A4Y8LSY2_9BACL</name>
<dbReference type="PROSITE" id="PS00818">
    <property type="entry name" value="DPS_1"/>
    <property type="match status" value="1"/>
</dbReference>
<dbReference type="CDD" id="cd01043">
    <property type="entry name" value="DPS"/>
    <property type="match status" value="1"/>
</dbReference>
<dbReference type="GO" id="GO:0008199">
    <property type="term" value="F:ferric iron binding"/>
    <property type="evidence" value="ECO:0007669"/>
    <property type="project" value="InterPro"/>
</dbReference>
<dbReference type="AlphaFoldDB" id="A0A4Y8LSY2"/>
<dbReference type="PANTHER" id="PTHR42932:SF1">
    <property type="entry name" value="GENERAL STRESS PROTEIN 20U"/>
    <property type="match status" value="1"/>
</dbReference>
<dbReference type="SUPFAM" id="SSF47240">
    <property type="entry name" value="Ferritin-like"/>
    <property type="match status" value="1"/>
</dbReference>
<dbReference type="Gene3D" id="1.20.1260.10">
    <property type="match status" value="1"/>
</dbReference>
<accession>A0A4Y8LSY2</accession>